<dbReference type="OrthoDB" id="10263226at2759"/>
<gene>
    <name evidence="5" type="ORF">FGG08_006389</name>
</gene>
<protein>
    <recommendedName>
        <fullName evidence="4">DNA mismatch repair protein S5 domain-containing protein</fullName>
    </recommendedName>
</protein>
<dbReference type="CDD" id="cd03485">
    <property type="entry name" value="MutL_Trans_hPMS_1_like"/>
    <property type="match status" value="1"/>
</dbReference>
<dbReference type="PROSITE" id="PS00058">
    <property type="entry name" value="DNA_MISMATCH_REPAIR_1"/>
    <property type="match status" value="1"/>
</dbReference>
<dbReference type="AlphaFoldDB" id="A0A9P8HW51"/>
<dbReference type="SUPFAM" id="SSF54211">
    <property type="entry name" value="Ribosomal protein S5 domain 2-like"/>
    <property type="match status" value="1"/>
</dbReference>
<evidence type="ECO:0000256" key="2">
    <source>
        <dbReference type="ARBA" id="ARBA00022763"/>
    </source>
</evidence>
<dbReference type="Gene3D" id="3.30.565.10">
    <property type="entry name" value="Histidine kinase-like ATPase, C-terminal domain"/>
    <property type="match status" value="1"/>
</dbReference>
<proteinExistence type="inferred from homology"/>
<sequence length="938" mass="101650">MAIQRLSESAIRAIRSCQTLTESSSLVKELMDNALDADATSIAVEISANSLDVVQVKDNGHGIEPEGRDAMAVRYSTSKIRDLQELKNLGGQSLGFRGEALSAARQMAEKMVITTRVEGECVAEACWIDRNGSIETRERASHPIGTTVRILDFLRASPVRRENALKNSGKTLTKIRRLMQAYALARADIRFSLKILKSGKGNWSYVPRKTTPQLDLSLVIGKEAAGQCIWLSYPLPPTRDDGGGVRRSAYSIEAFAPKPGADLSKISGKGQFVSIDSRPVSCARGTLKQISFQYRNYLRSANPEGAVDKLVDPFICMNIVCPPGSYDVNIEPAKDDVLFGDPGAVLSVVEDFLQSVYGDLTQRALDSRSLKSKDRQRNGFEILPARKSYQIEQNRDAIVQNIHNKEASVRRTIITANNLFPPLGTPHMNNASINATDRPGTGPGSSSRDDCSSFSSKIQSPWKFNMYRDADSDDEDIPPGQNIHDEAVLAEAQAQDMEENSSAVASNPWTIAKMNSPAHTVHRGPPVGFSDKQSKPNTQTRTPARAPDFCQPGVRGSLSKGTPTLSSLSSSSRLEHERSEQNSNFAALNEGGGLSGATGIDTQDQRSRTQLGPSIPEDPSGTAVAAGTTGSEETTSIQAQPHPYCQPKGFDLTRTPAPIGPPTNGFRQTPPAIPGISKQRKQGVLNTPCVSLTPNDSHNWTQFGPSRGGKQLRPQAVSDSIEPSVSLAFGTNSDDLIEEPSPGRVAPVHPEIGKLLDCRRRKLQATRQKQAMHEAEAGGGGPNSNDTTSLTPSPYNNRYQAAKAVLAGTPSHFESGDPRGYLTCLAQSNPNGTAMPQPRRARTMMLPLETVPIAYRVHSLSTIIRTTSTSVERIEKAVAFSDAYVVFGKVVYAFPPDTEEVPDVEAALRESIYGIYQDKMGGIVDIDLKISTRDDLEI</sequence>
<dbReference type="InterPro" id="IPR014721">
    <property type="entry name" value="Ribsml_uS5_D2-typ_fold_subgr"/>
</dbReference>
<dbReference type="GO" id="GO:0140664">
    <property type="term" value="F:ATP-dependent DNA damage sensor activity"/>
    <property type="evidence" value="ECO:0007669"/>
    <property type="project" value="InterPro"/>
</dbReference>
<dbReference type="InterPro" id="IPR020568">
    <property type="entry name" value="Ribosomal_Su5_D2-typ_SF"/>
</dbReference>
<feature type="compositionally biased region" description="Polar residues" evidence="3">
    <location>
        <begin position="691"/>
        <end position="704"/>
    </location>
</feature>
<feature type="region of interest" description="Disordered" evidence="3">
    <location>
        <begin position="765"/>
        <end position="795"/>
    </location>
</feature>
<keyword evidence="2" id="KW-0227">DNA damage</keyword>
<evidence type="ECO:0000256" key="1">
    <source>
        <dbReference type="ARBA" id="ARBA00006082"/>
    </source>
</evidence>
<keyword evidence="6" id="KW-1185">Reference proteome</keyword>
<evidence type="ECO:0000313" key="5">
    <source>
        <dbReference type="EMBL" id="KAH0536751.1"/>
    </source>
</evidence>
<dbReference type="FunFam" id="3.30.565.10:FF:000017">
    <property type="entry name" value="PMS1 homolog 1, mismatch repair system component"/>
    <property type="match status" value="1"/>
</dbReference>
<feature type="domain" description="DNA mismatch repair protein S5" evidence="4">
    <location>
        <begin position="216"/>
        <end position="358"/>
    </location>
</feature>
<dbReference type="GO" id="GO:0032389">
    <property type="term" value="C:MutLalpha complex"/>
    <property type="evidence" value="ECO:0007669"/>
    <property type="project" value="TreeGrafter"/>
</dbReference>
<dbReference type="SUPFAM" id="SSF55874">
    <property type="entry name" value="ATPase domain of HSP90 chaperone/DNA topoisomerase II/histidine kinase"/>
    <property type="match status" value="1"/>
</dbReference>
<dbReference type="Gene3D" id="3.30.230.10">
    <property type="match status" value="1"/>
</dbReference>
<dbReference type="GO" id="GO:0016887">
    <property type="term" value="F:ATP hydrolysis activity"/>
    <property type="evidence" value="ECO:0007669"/>
    <property type="project" value="InterPro"/>
</dbReference>
<dbReference type="NCBIfam" id="TIGR00585">
    <property type="entry name" value="mutl"/>
    <property type="match status" value="1"/>
</dbReference>
<dbReference type="EMBL" id="JAGHQL010000182">
    <property type="protein sequence ID" value="KAH0536751.1"/>
    <property type="molecule type" value="Genomic_DNA"/>
</dbReference>
<dbReference type="GO" id="GO:0030983">
    <property type="term" value="F:mismatched DNA binding"/>
    <property type="evidence" value="ECO:0007669"/>
    <property type="project" value="InterPro"/>
</dbReference>
<evidence type="ECO:0000259" key="4">
    <source>
        <dbReference type="SMART" id="SM01340"/>
    </source>
</evidence>
<comment type="caution">
    <text evidence="5">The sequence shown here is derived from an EMBL/GenBank/DDBJ whole genome shotgun (WGS) entry which is preliminary data.</text>
</comment>
<feature type="compositionally biased region" description="Polar residues" evidence="3">
    <location>
        <begin position="628"/>
        <end position="639"/>
    </location>
</feature>
<dbReference type="InterPro" id="IPR002099">
    <property type="entry name" value="MutL/Mlh/PMS"/>
</dbReference>
<feature type="compositionally biased region" description="Polar residues" evidence="3">
    <location>
        <begin position="783"/>
        <end position="795"/>
    </location>
</feature>
<dbReference type="InterPro" id="IPR013507">
    <property type="entry name" value="DNA_mismatch_S5_2-like"/>
</dbReference>
<organism evidence="5 6">
    <name type="scientific">Glutinoglossum americanum</name>
    <dbReference type="NCBI Taxonomy" id="1670608"/>
    <lineage>
        <taxon>Eukaryota</taxon>
        <taxon>Fungi</taxon>
        <taxon>Dikarya</taxon>
        <taxon>Ascomycota</taxon>
        <taxon>Pezizomycotina</taxon>
        <taxon>Geoglossomycetes</taxon>
        <taxon>Geoglossales</taxon>
        <taxon>Geoglossaceae</taxon>
        <taxon>Glutinoglossum</taxon>
    </lineage>
</organism>
<comment type="similarity">
    <text evidence="1">Belongs to the DNA mismatch repair MutL/HexB family.</text>
</comment>
<feature type="region of interest" description="Disordered" evidence="3">
    <location>
        <begin position="691"/>
        <end position="713"/>
    </location>
</feature>
<dbReference type="SMART" id="SM01340">
    <property type="entry name" value="DNA_mis_repair"/>
    <property type="match status" value="1"/>
</dbReference>
<accession>A0A9P8HW51</accession>
<dbReference type="Pfam" id="PF13589">
    <property type="entry name" value="HATPase_c_3"/>
    <property type="match status" value="1"/>
</dbReference>
<dbReference type="InterPro" id="IPR036890">
    <property type="entry name" value="HATPase_C_sf"/>
</dbReference>
<evidence type="ECO:0000313" key="6">
    <source>
        <dbReference type="Proteomes" id="UP000698800"/>
    </source>
</evidence>
<name>A0A9P8HW51_9PEZI</name>
<evidence type="ECO:0000256" key="3">
    <source>
        <dbReference type="SAM" id="MobiDB-lite"/>
    </source>
</evidence>
<dbReference type="Pfam" id="PF01119">
    <property type="entry name" value="DNA_mis_repair"/>
    <property type="match status" value="1"/>
</dbReference>
<dbReference type="InterPro" id="IPR014762">
    <property type="entry name" value="DNA_mismatch_repair_CS"/>
</dbReference>
<dbReference type="Proteomes" id="UP000698800">
    <property type="component" value="Unassembled WGS sequence"/>
</dbReference>
<reference evidence="5" key="1">
    <citation type="submission" date="2021-03" db="EMBL/GenBank/DDBJ databases">
        <title>Comparative genomics and phylogenomic investigation of the class Geoglossomycetes provide insights into ecological specialization and systematics.</title>
        <authorList>
            <person name="Melie T."/>
            <person name="Pirro S."/>
            <person name="Miller A.N."/>
            <person name="Quandt A."/>
        </authorList>
    </citation>
    <scope>NUCLEOTIDE SEQUENCE</scope>
    <source>
        <strain evidence="5">GBOQ0MN5Z8</strain>
    </source>
</reference>
<dbReference type="InterPro" id="IPR038973">
    <property type="entry name" value="MutL/Mlh/Pms-like"/>
</dbReference>
<feature type="region of interest" description="Disordered" evidence="3">
    <location>
        <begin position="420"/>
        <end position="456"/>
    </location>
</feature>
<dbReference type="GO" id="GO:0061982">
    <property type="term" value="P:meiosis I cell cycle process"/>
    <property type="evidence" value="ECO:0007669"/>
    <property type="project" value="UniProtKB-ARBA"/>
</dbReference>
<dbReference type="GO" id="GO:0005524">
    <property type="term" value="F:ATP binding"/>
    <property type="evidence" value="ECO:0007669"/>
    <property type="project" value="InterPro"/>
</dbReference>
<dbReference type="GO" id="GO:0006298">
    <property type="term" value="P:mismatch repair"/>
    <property type="evidence" value="ECO:0007669"/>
    <property type="project" value="InterPro"/>
</dbReference>
<dbReference type="PANTHER" id="PTHR10073">
    <property type="entry name" value="DNA MISMATCH REPAIR PROTEIN MLH, PMS, MUTL"/>
    <property type="match status" value="1"/>
</dbReference>
<dbReference type="PANTHER" id="PTHR10073:SF41">
    <property type="entry name" value="MISMATCH REPAIR PROTEIN, PUTATIVE (AFU_ORTHOLOGUE AFUA_8G05820)-RELATED"/>
    <property type="match status" value="1"/>
</dbReference>
<feature type="region of interest" description="Disordered" evidence="3">
    <location>
        <begin position="516"/>
        <end position="650"/>
    </location>
</feature>